<feature type="transmembrane region" description="Helical" evidence="1">
    <location>
        <begin position="174"/>
        <end position="191"/>
    </location>
</feature>
<organism evidence="2 3">
    <name type="scientific">Mycobacterium rhizamassiliense</name>
    <dbReference type="NCBI Taxonomy" id="1841860"/>
    <lineage>
        <taxon>Bacteria</taxon>
        <taxon>Bacillati</taxon>
        <taxon>Actinomycetota</taxon>
        <taxon>Actinomycetes</taxon>
        <taxon>Mycobacteriales</taxon>
        <taxon>Mycobacteriaceae</taxon>
        <taxon>Mycobacterium</taxon>
    </lineage>
</organism>
<name>A0A2U3NXL1_9MYCO</name>
<dbReference type="AlphaFoldDB" id="A0A2U3NXL1"/>
<reference evidence="2 3" key="1">
    <citation type="submission" date="2017-01" db="EMBL/GenBank/DDBJ databases">
        <authorList>
            <consortium name="Urmite Genomes"/>
        </authorList>
    </citation>
    <scope>NUCLEOTIDE SEQUENCE [LARGE SCALE GENOMIC DNA]</scope>
    <source>
        <strain evidence="2 3">AB57</strain>
    </source>
</reference>
<keyword evidence="1" id="KW-0472">Membrane</keyword>
<accession>A0A2U3NXL1</accession>
<feature type="transmembrane region" description="Helical" evidence="1">
    <location>
        <begin position="33"/>
        <end position="52"/>
    </location>
</feature>
<feature type="transmembrane region" description="Helical" evidence="1">
    <location>
        <begin position="107"/>
        <end position="123"/>
    </location>
</feature>
<proteinExistence type="predicted"/>
<keyword evidence="1" id="KW-0812">Transmembrane</keyword>
<sequence>MQKESALMSDLSSKLVDAPGAGNGPNQSAVKPITVWAAVGGALLALQLYVWVRWITGPYFEHVPSGPGDPPMYMKVPLVANAVCACVGFPLALWWFIIRPWRRERRITLDGMLLLSCGLMFFQDPLLNYLNTWCTYNTWNFNRGAWSSDIPGWVSPEVPGHQAAEPLLTNTPGYALNILFLIAGCWVMRKAKARWPHVSNMKLIGIVYAFNIVVDFVMEGLIMLPIGFYVYPGAIRAVSINAGTYYQWPIYEGLMWGGVLTGLTCLRYFTDDRGRTIVERGIDHVRGGFAKIQLVRFLAIFAAVSGCFFFFYNLPAQWVAMHADPWPADVQKRSYLNGGICGDGTDQPCPNPVLPMPTKRSGYIDTNGQLVLPKGAQLPQTVPYERRK</sequence>
<evidence type="ECO:0000313" key="2">
    <source>
        <dbReference type="EMBL" id="SPM36208.1"/>
    </source>
</evidence>
<dbReference type="STRING" id="1841860.GCA_900157375_04051"/>
<gene>
    <name evidence="2" type="ORF">MRAB57_4048</name>
</gene>
<dbReference type="EMBL" id="FUFA01000005">
    <property type="protein sequence ID" value="SPM36208.1"/>
    <property type="molecule type" value="Genomic_DNA"/>
</dbReference>
<feature type="transmembrane region" description="Helical" evidence="1">
    <location>
        <begin position="294"/>
        <end position="312"/>
    </location>
</feature>
<dbReference type="Proteomes" id="UP000240988">
    <property type="component" value="Unassembled WGS sequence"/>
</dbReference>
<keyword evidence="1" id="KW-1133">Transmembrane helix</keyword>
<feature type="transmembrane region" description="Helical" evidence="1">
    <location>
        <begin position="72"/>
        <end position="95"/>
    </location>
</feature>
<protein>
    <submittedName>
        <fullName evidence="2">DUF5135 domain-containing protein</fullName>
    </submittedName>
</protein>
<dbReference type="Pfam" id="PF17198">
    <property type="entry name" value="AveC_like"/>
    <property type="match status" value="1"/>
</dbReference>
<evidence type="ECO:0000256" key="1">
    <source>
        <dbReference type="SAM" id="Phobius"/>
    </source>
</evidence>
<feature type="transmembrane region" description="Helical" evidence="1">
    <location>
        <begin position="203"/>
        <end position="230"/>
    </location>
</feature>
<keyword evidence="3" id="KW-1185">Reference proteome</keyword>
<evidence type="ECO:0000313" key="3">
    <source>
        <dbReference type="Proteomes" id="UP000240988"/>
    </source>
</evidence>
<dbReference type="InterPro" id="IPR033459">
    <property type="entry name" value="AveC-like"/>
</dbReference>
<feature type="transmembrane region" description="Helical" evidence="1">
    <location>
        <begin position="250"/>
        <end position="270"/>
    </location>
</feature>